<organism evidence="1 2">
    <name type="scientific">Thermothielavioides terrestris</name>
    <dbReference type="NCBI Taxonomy" id="2587410"/>
    <lineage>
        <taxon>Eukaryota</taxon>
        <taxon>Fungi</taxon>
        <taxon>Dikarya</taxon>
        <taxon>Ascomycota</taxon>
        <taxon>Pezizomycotina</taxon>
        <taxon>Sordariomycetes</taxon>
        <taxon>Sordariomycetidae</taxon>
        <taxon>Sordariales</taxon>
        <taxon>Chaetomiaceae</taxon>
        <taxon>Thermothielavioides</taxon>
    </lineage>
</organism>
<dbReference type="EMBL" id="OUUZ01000008">
    <property type="protein sequence ID" value="SPQ22008.1"/>
    <property type="molecule type" value="Genomic_DNA"/>
</dbReference>
<evidence type="ECO:0000313" key="1">
    <source>
        <dbReference type="EMBL" id="SPQ22008.1"/>
    </source>
</evidence>
<reference evidence="1 2" key="1">
    <citation type="submission" date="2018-04" db="EMBL/GenBank/DDBJ databases">
        <authorList>
            <person name="Huttner S."/>
            <person name="Dainat J."/>
        </authorList>
    </citation>
    <scope>NUCLEOTIDE SEQUENCE [LARGE SCALE GENOMIC DNA]</scope>
</reference>
<dbReference type="Proteomes" id="UP000289323">
    <property type="component" value="Unassembled WGS sequence"/>
</dbReference>
<sequence length="10" mass="1045">MTKGPCPTPN</sequence>
<evidence type="ECO:0000313" key="2">
    <source>
        <dbReference type="Proteomes" id="UP000289323"/>
    </source>
</evidence>
<protein>
    <submittedName>
        <fullName evidence="1">F316b7c0-ba51-4109-9804-e09a97a0dc3e</fullName>
    </submittedName>
</protein>
<gene>
    <name evidence="1" type="ORF">TT172_LOCUS4427</name>
</gene>
<accession>A0A446BHQ4</accession>
<proteinExistence type="predicted"/>
<name>A0A446BHQ4_9PEZI</name>